<dbReference type="AlphaFoldDB" id="A0A4Q9GYC4"/>
<dbReference type="InterPro" id="IPR045584">
    <property type="entry name" value="Pilin-like"/>
</dbReference>
<keyword evidence="4" id="KW-1185">Reference proteome</keyword>
<feature type="transmembrane region" description="Helical" evidence="2">
    <location>
        <begin position="12"/>
        <end position="34"/>
    </location>
</feature>
<dbReference type="InterPro" id="IPR000983">
    <property type="entry name" value="Bac_GSPG_pilin"/>
</dbReference>
<keyword evidence="2" id="KW-1133">Transmembrane helix</keyword>
<dbReference type="PRINTS" id="PR00813">
    <property type="entry name" value="BCTERIALGSPG"/>
</dbReference>
<keyword evidence="2" id="KW-0812">Transmembrane</keyword>
<gene>
    <name evidence="3" type="ORF">EYS42_12235</name>
</gene>
<evidence type="ECO:0000313" key="4">
    <source>
        <dbReference type="Proteomes" id="UP000292120"/>
    </source>
</evidence>
<dbReference type="Pfam" id="PF07963">
    <property type="entry name" value="N_methyl"/>
    <property type="match status" value="1"/>
</dbReference>
<dbReference type="PROSITE" id="PS00409">
    <property type="entry name" value="PROKAR_NTER_METHYL"/>
    <property type="match status" value="1"/>
</dbReference>
<sequence>MTTAARSSGGFTLIEMLVVVSIMSVLAMIALPLAELSAKRSKEEELRSGLRQIRGAIDRYKQLVDMGHVIRVEGASGYPPDLSVLTSGVPDAKSAKGEMIFILRRLPRDPFAADDLAAEQTWRLRSYQSPPDAPVPGADVFDVRSGSDGVGLNGVPYAHW</sequence>
<dbReference type="NCBIfam" id="TIGR02532">
    <property type="entry name" value="IV_pilin_GFxxxE"/>
    <property type="match status" value="1"/>
</dbReference>
<dbReference type="InterPro" id="IPR012902">
    <property type="entry name" value="N_methyl_site"/>
</dbReference>
<dbReference type="RefSeq" id="WP_130968436.1">
    <property type="nucleotide sequence ID" value="NZ_SIXI01000004.1"/>
</dbReference>
<evidence type="ECO:0000256" key="1">
    <source>
        <dbReference type="ARBA" id="ARBA00022481"/>
    </source>
</evidence>
<organism evidence="3 4">
    <name type="scientific">Aquabacterium lacunae</name>
    <dbReference type="NCBI Taxonomy" id="2528630"/>
    <lineage>
        <taxon>Bacteria</taxon>
        <taxon>Pseudomonadati</taxon>
        <taxon>Pseudomonadota</taxon>
        <taxon>Betaproteobacteria</taxon>
        <taxon>Burkholderiales</taxon>
        <taxon>Aquabacterium</taxon>
    </lineage>
</organism>
<evidence type="ECO:0000256" key="2">
    <source>
        <dbReference type="SAM" id="Phobius"/>
    </source>
</evidence>
<keyword evidence="1" id="KW-0488">Methylation</keyword>
<reference evidence="3 4" key="1">
    <citation type="submission" date="2019-02" db="EMBL/GenBank/DDBJ databases">
        <title>Aquabacterium sp. strain KMB7.</title>
        <authorList>
            <person name="Chen W.-M."/>
        </authorList>
    </citation>
    <scope>NUCLEOTIDE SEQUENCE [LARGE SCALE GENOMIC DNA]</scope>
    <source>
        <strain evidence="3 4">KMB7</strain>
    </source>
</reference>
<keyword evidence="2" id="KW-0472">Membrane</keyword>
<dbReference type="OrthoDB" id="9790526at2"/>
<name>A0A4Q9GYC4_9BURK</name>
<proteinExistence type="predicted"/>
<dbReference type="EMBL" id="SIXI01000004">
    <property type="protein sequence ID" value="TBO30446.1"/>
    <property type="molecule type" value="Genomic_DNA"/>
</dbReference>
<dbReference type="SUPFAM" id="SSF54523">
    <property type="entry name" value="Pili subunits"/>
    <property type="match status" value="1"/>
</dbReference>
<dbReference type="GO" id="GO:0015628">
    <property type="term" value="P:protein secretion by the type II secretion system"/>
    <property type="evidence" value="ECO:0007669"/>
    <property type="project" value="InterPro"/>
</dbReference>
<protein>
    <submittedName>
        <fullName evidence="3">Type II secretion system protein</fullName>
    </submittedName>
</protein>
<accession>A0A4Q9GYC4</accession>
<dbReference type="GO" id="GO:0015627">
    <property type="term" value="C:type II protein secretion system complex"/>
    <property type="evidence" value="ECO:0007669"/>
    <property type="project" value="InterPro"/>
</dbReference>
<evidence type="ECO:0000313" key="3">
    <source>
        <dbReference type="EMBL" id="TBO30446.1"/>
    </source>
</evidence>
<dbReference type="Gene3D" id="3.30.700.10">
    <property type="entry name" value="Glycoprotein, Type 4 Pilin"/>
    <property type="match status" value="1"/>
</dbReference>
<comment type="caution">
    <text evidence="3">The sequence shown here is derived from an EMBL/GenBank/DDBJ whole genome shotgun (WGS) entry which is preliminary data.</text>
</comment>
<dbReference type="Proteomes" id="UP000292120">
    <property type="component" value="Unassembled WGS sequence"/>
</dbReference>